<evidence type="ECO:0000256" key="4">
    <source>
        <dbReference type="ARBA" id="ARBA00023163"/>
    </source>
</evidence>
<dbReference type="RefSeq" id="WP_039251992.1">
    <property type="nucleotide sequence ID" value="NZ_JENJ01000002.1"/>
</dbReference>
<evidence type="ECO:0000313" key="7">
    <source>
        <dbReference type="Proteomes" id="UP000030012"/>
    </source>
</evidence>
<protein>
    <submittedName>
        <fullName evidence="6">LysR family transcriptional regulator</fullName>
    </submittedName>
</protein>
<dbReference type="InterPro" id="IPR005119">
    <property type="entry name" value="LysR_subst-bd"/>
</dbReference>
<evidence type="ECO:0000256" key="2">
    <source>
        <dbReference type="ARBA" id="ARBA00023015"/>
    </source>
</evidence>
<dbReference type="Proteomes" id="UP000030012">
    <property type="component" value="Unassembled WGS sequence"/>
</dbReference>
<dbReference type="Pfam" id="PF00126">
    <property type="entry name" value="HTH_1"/>
    <property type="match status" value="1"/>
</dbReference>
<dbReference type="PROSITE" id="PS50931">
    <property type="entry name" value="HTH_LYSR"/>
    <property type="match status" value="1"/>
</dbReference>
<dbReference type="InterPro" id="IPR000847">
    <property type="entry name" value="LysR_HTH_N"/>
</dbReference>
<evidence type="ECO:0000313" key="6">
    <source>
        <dbReference type="EMBL" id="KGM98295.1"/>
    </source>
</evidence>
<dbReference type="GO" id="GO:0003700">
    <property type="term" value="F:DNA-binding transcription factor activity"/>
    <property type="evidence" value="ECO:0007669"/>
    <property type="project" value="InterPro"/>
</dbReference>
<dbReference type="AlphaFoldDB" id="A0A0A0IFE8"/>
<sequence>MNLEYLQSFYMTVKCNSISKAAKTLHVTQPGLSMQLQNLEKELGVSLLNRSNKGVELTEEGKVVFDYANTMLSIQGNIERDLKSLQEEQQKLIIGSCRSVGEYALPCSIYTFKKFNKKVDINMDVSNSSEVIEKLRDHSINIGIIQYKPSEETQIITKAIISDELVLVANVNNTPEEISLEELKELPLILREQNSGTRYLIENELKKHELKIEDLNVIYSLNSPEAIKSSIISGKGFSFLPKLVIKQELKEGSLKIIKLKNFKVTFDYYIAFRKNYSFTEYEKMFVDFIISRKRGFC</sequence>
<dbReference type="EMBL" id="JENJ01000002">
    <property type="protein sequence ID" value="KGM98295.1"/>
    <property type="molecule type" value="Genomic_DNA"/>
</dbReference>
<dbReference type="OrthoDB" id="119203at2"/>
<dbReference type="Pfam" id="PF03466">
    <property type="entry name" value="LysR_substrate"/>
    <property type="match status" value="1"/>
</dbReference>
<dbReference type="Gene3D" id="3.40.190.290">
    <property type="match status" value="1"/>
</dbReference>
<evidence type="ECO:0000259" key="5">
    <source>
        <dbReference type="PROSITE" id="PS50931"/>
    </source>
</evidence>
<proteinExistence type="inferred from homology"/>
<organism evidence="6 7">
    <name type="scientific">Clostridium novyi A str. 4552</name>
    <dbReference type="NCBI Taxonomy" id="1444289"/>
    <lineage>
        <taxon>Bacteria</taxon>
        <taxon>Bacillati</taxon>
        <taxon>Bacillota</taxon>
        <taxon>Clostridia</taxon>
        <taxon>Eubacteriales</taxon>
        <taxon>Clostridiaceae</taxon>
        <taxon>Clostridium</taxon>
    </lineage>
</organism>
<dbReference type="PANTHER" id="PTHR30126:SF64">
    <property type="entry name" value="HTH-TYPE TRANSCRIPTIONAL REGULATOR CITR"/>
    <property type="match status" value="1"/>
</dbReference>
<dbReference type="Gene3D" id="1.10.10.10">
    <property type="entry name" value="Winged helix-like DNA-binding domain superfamily/Winged helix DNA-binding domain"/>
    <property type="match status" value="1"/>
</dbReference>
<dbReference type="PANTHER" id="PTHR30126">
    <property type="entry name" value="HTH-TYPE TRANSCRIPTIONAL REGULATOR"/>
    <property type="match status" value="1"/>
</dbReference>
<dbReference type="PRINTS" id="PR00039">
    <property type="entry name" value="HTHLYSR"/>
</dbReference>
<gene>
    <name evidence="6" type="ORF">Z968_00750</name>
</gene>
<dbReference type="InterPro" id="IPR036388">
    <property type="entry name" value="WH-like_DNA-bd_sf"/>
</dbReference>
<dbReference type="FunFam" id="1.10.10.10:FF:000001">
    <property type="entry name" value="LysR family transcriptional regulator"/>
    <property type="match status" value="1"/>
</dbReference>
<feature type="domain" description="HTH lysR-type" evidence="5">
    <location>
        <begin position="1"/>
        <end position="58"/>
    </location>
</feature>
<keyword evidence="2" id="KW-0805">Transcription regulation</keyword>
<name>A0A0A0IFE8_CLONO</name>
<evidence type="ECO:0000256" key="3">
    <source>
        <dbReference type="ARBA" id="ARBA00023125"/>
    </source>
</evidence>
<comment type="similarity">
    <text evidence="1">Belongs to the LysR transcriptional regulatory family.</text>
</comment>
<keyword evidence="3" id="KW-0238">DNA-binding</keyword>
<evidence type="ECO:0000256" key="1">
    <source>
        <dbReference type="ARBA" id="ARBA00009437"/>
    </source>
</evidence>
<dbReference type="InterPro" id="IPR036390">
    <property type="entry name" value="WH_DNA-bd_sf"/>
</dbReference>
<dbReference type="GO" id="GO:0000976">
    <property type="term" value="F:transcription cis-regulatory region binding"/>
    <property type="evidence" value="ECO:0007669"/>
    <property type="project" value="TreeGrafter"/>
</dbReference>
<keyword evidence="4" id="KW-0804">Transcription</keyword>
<reference evidence="6 7" key="1">
    <citation type="submission" date="2014-01" db="EMBL/GenBank/DDBJ databases">
        <title>Plasmidome dynamics in the species complex Clostridium novyi sensu lato converts strains of independent lineages into distinctly different pathogens.</title>
        <authorList>
            <person name="Skarin H."/>
            <person name="Segerman B."/>
        </authorList>
    </citation>
    <scope>NUCLEOTIDE SEQUENCE [LARGE SCALE GENOMIC DNA]</scope>
    <source>
        <strain evidence="6 7">4552</strain>
    </source>
</reference>
<accession>A0A0A0IFE8</accession>
<dbReference type="SUPFAM" id="SSF53850">
    <property type="entry name" value="Periplasmic binding protein-like II"/>
    <property type="match status" value="1"/>
</dbReference>
<dbReference type="SUPFAM" id="SSF46785">
    <property type="entry name" value="Winged helix' DNA-binding domain"/>
    <property type="match status" value="1"/>
</dbReference>
<comment type="caution">
    <text evidence="6">The sequence shown here is derived from an EMBL/GenBank/DDBJ whole genome shotgun (WGS) entry which is preliminary data.</text>
</comment>